<dbReference type="Proteomes" id="UP000053237">
    <property type="component" value="Unassembled WGS sequence"/>
</dbReference>
<feature type="binding site" evidence="9 11">
    <location>
        <position position="116"/>
    </location>
    <ligand>
        <name>ATP</name>
        <dbReference type="ChEBI" id="CHEBI:30616"/>
    </ligand>
</feature>
<dbReference type="GO" id="GO:0004674">
    <property type="term" value="F:protein serine/threonine kinase activity"/>
    <property type="evidence" value="ECO:0007669"/>
    <property type="project" value="UniProtKB-KW"/>
</dbReference>
<dbReference type="SUPFAM" id="SSF56112">
    <property type="entry name" value="Protein kinase-like (PK-like)"/>
    <property type="match status" value="1"/>
</dbReference>
<dbReference type="InterPro" id="IPR000719">
    <property type="entry name" value="Prot_kinase_dom"/>
</dbReference>
<evidence type="ECO:0000256" key="11">
    <source>
        <dbReference type="PROSITE-ProRule" id="PRU10141"/>
    </source>
</evidence>
<evidence type="ECO:0000256" key="1">
    <source>
        <dbReference type="ARBA" id="ARBA00022527"/>
    </source>
</evidence>
<dbReference type="Gene3D" id="1.10.510.10">
    <property type="entry name" value="Transferase(Phosphotransferase) domain 1"/>
    <property type="match status" value="1"/>
</dbReference>
<dbReference type="InParanoid" id="A0A024GS11"/>
<dbReference type="CDD" id="cd14007">
    <property type="entry name" value="STKc_Aurora"/>
    <property type="match status" value="1"/>
</dbReference>
<evidence type="ECO:0000313" key="17">
    <source>
        <dbReference type="Proteomes" id="UP000053237"/>
    </source>
</evidence>
<keyword evidence="5 9" id="KW-0067">ATP-binding</keyword>
<feature type="binding site" evidence="9">
    <location>
        <position position="230"/>
    </location>
    <ligand>
        <name>ATP</name>
        <dbReference type="ChEBI" id="CHEBI:30616"/>
    </ligand>
</feature>
<evidence type="ECO:0000256" key="4">
    <source>
        <dbReference type="ARBA" id="ARBA00022777"/>
    </source>
</evidence>
<dbReference type="EMBL" id="CAIX01000292">
    <property type="protein sequence ID" value="CCI49346.1"/>
    <property type="molecule type" value="Genomic_DNA"/>
</dbReference>
<name>A0A024GS11_9STRA</name>
<comment type="similarity">
    <text evidence="13">Belongs to the protein kinase superfamily. Ser/Thr protein kinase family. Aurora subfamily.</text>
</comment>
<keyword evidence="1 12" id="KW-0723">Serine/threonine-protein kinase</keyword>
<dbReference type="PANTHER" id="PTHR24350">
    <property type="entry name" value="SERINE/THREONINE-PROTEIN KINASE IAL-RELATED"/>
    <property type="match status" value="1"/>
</dbReference>
<dbReference type="FunCoup" id="A0A024GS11">
    <property type="interactions" value="60"/>
</dbReference>
<evidence type="ECO:0000256" key="12">
    <source>
        <dbReference type="RuleBase" id="RU000304"/>
    </source>
</evidence>
<evidence type="ECO:0000259" key="15">
    <source>
        <dbReference type="PROSITE" id="PS50011"/>
    </source>
</evidence>
<dbReference type="STRING" id="65357.A0A024GS11"/>
<dbReference type="PROSITE" id="PS00108">
    <property type="entry name" value="PROTEIN_KINASE_ST"/>
    <property type="match status" value="1"/>
</dbReference>
<feature type="compositionally biased region" description="Polar residues" evidence="14">
    <location>
        <begin position="1"/>
        <end position="18"/>
    </location>
</feature>
<dbReference type="PROSITE" id="PS50011">
    <property type="entry name" value="PROTEIN_KINASE_DOM"/>
    <property type="match status" value="1"/>
</dbReference>
<dbReference type="OrthoDB" id="377346at2759"/>
<comment type="catalytic activity">
    <reaction evidence="7 13">
        <text>L-seryl-[protein] + ATP = O-phospho-L-seryl-[protein] + ADP + H(+)</text>
        <dbReference type="Rhea" id="RHEA:17989"/>
        <dbReference type="Rhea" id="RHEA-COMP:9863"/>
        <dbReference type="Rhea" id="RHEA-COMP:11604"/>
        <dbReference type="ChEBI" id="CHEBI:15378"/>
        <dbReference type="ChEBI" id="CHEBI:29999"/>
        <dbReference type="ChEBI" id="CHEBI:30616"/>
        <dbReference type="ChEBI" id="CHEBI:83421"/>
        <dbReference type="ChEBI" id="CHEBI:456216"/>
        <dbReference type="EC" id="2.7.11.1"/>
    </reaction>
</comment>
<gene>
    <name evidence="16" type="ORF">BN9_106600</name>
</gene>
<organism evidence="16 17">
    <name type="scientific">Albugo candida</name>
    <dbReference type="NCBI Taxonomy" id="65357"/>
    <lineage>
        <taxon>Eukaryota</taxon>
        <taxon>Sar</taxon>
        <taxon>Stramenopiles</taxon>
        <taxon>Oomycota</taxon>
        <taxon>Peronosporomycetes</taxon>
        <taxon>Albuginales</taxon>
        <taxon>Albuginaceae</taxon>
        <taxon>Albugo</taxon>
    </lineage>
</organism>
<feature type="cross-link" description="Glycyl lysine isopeptide (Lys-Gly) (interchain with G-Cter in SUMO2)" evidence="10">
    <location>
        <position position="214"/>
    </location>
</feature>
<evidence type="ECO:0000256" key="2">
    <source>
        <dbReference type="ARBA" id="ARBA00022679"/>
    </source>
</evidence>
<feature type="region of interest" description="Disordered" evidence="14">
    <location>
        <begin position="1"/>
        <end position="39"/>
    </location>
</feature>
<keyword evidence="3 9" id="KW-0547">Nucleotide-binding</keyword>
<dbReference type="FunFam" id="1.10.510.10:FF:000235">
    <property type="entry name" value="Serine/threonine-protein kinase ark1"/>
    <property type="match status" value="1"/>
</dbReference>
<dbReference type="FunFam" id="3.30.200.20:FF:000042">
    <property type="entry name" value="Aurora kinase A"/>
    <property type="match status" value="1"/>
</dbReference>
<sequence>MPLHQSEATFSRKLNGSTVAEKKREYDSQTSTKSNPRYPLRDLTVTCRNTLTIPAHSATTKEVMQWNRSQSDYNDASTKKSWSIQDFEIGRILGRGKFGRVYLAREKKSKKIVALKILLKDQLRNAGVVHQLKKEVEIHSRIRHPNILQLYATFQDSRRVYLVLQYASGGDLYRKLQNAPGRRFSERQSARYIAQLVSAIQTCHTQNVIHRDIKPENLLLSNEDQLLLADFGWSSHNVTNHNRRETLCGTLDYLSPEMVRGTPYDTSVDIWAIGVTLYEFLCGKPPFEAHDQNKTVNQIIQCPVRIPTFVSPAARDLIQHILQKEPHDRLTLGAIRRHRWFTYHLPTHNDLDKGLGFTDSKQK</sequence>
<feature type="domain" description="Protein kinase" evidence="15">
    <location>
        <begin position="87"/>
        <end position="341"/>
    </location>
</feature>
<dbReference type="SMART" id="SM00220">
    <property type="entry name" value="S_TKc"/>
    <property type="match status" value="1"/>
</dbReference>
<comment type="catalytic activity">
    <reaction evidence="6 13">
        <text>L-threonyl-[protein] + ATP = O-phospho-L-threonyl-[protein] + ADP + H(+)</text>
        <dbReference type="Rhea" id="RHEA:46608"/>
        <dbReference type="Rhea" id="RHEA-COMP:11060"/>
        <dbReference type="Rhea" id="RHEA-COMP:11605"/>
        <dbReference type="ChEBI" id="CHEBI:15378"/>
        <dbReference type="ChEBI" id="CHEBI:30013"/>
        <dbReference type="ChEBI" id="CHEBI:30616"/>
        <dbReference type="ChEBI" id="CHEBI:61977"/>
        <dbReference type="ChEBI" id="CHEBI:456216"/>
        <dbReference type="EC" id="2.7.11.1"/>
    </reaction>
</comment>
<feature type="binding site" evidence="9">
    <location>
        <begin position="216"/>
        <end position="217"/>
    </location>
    <ligand>
        <name>ATP</name>
        <dbReference type="ChEBI" id="CHEBI:30616"/>
    </ligand>
</feature>
<evidence type="ECO:0000256" key="5">
    <source>
        <dbReference type="ARBA" id="ARBA00022840"/>
    </source>
</evidence>
<dbReference type="Pfam" id="PF00069">
    <property type="entry name" value="Pkinase"/>
    <property type="match status" value="1"/>
</dbReference>
<evidence type="ECO:0000256" key="3">
    <source>
        <dbReference type="ARBA" id="ARBA00022741"/>
    </source>
</evidence>
<keyword evidence="17" id="KW-1185">Reference proteome</keyword>
<dbReference type="InterPro" id="IPR017441">
    <property type="entry name" value="Protein_kinase_ATP_BS"/>
</dbReference>
<dbReference type="AlphaFoldDB" id="A0A024GS11"/>
<dbReference type="InterPro" id="IPR008271">
    <property type="entry name" value="Ser/Thr_kinase_AS"/>
</dbReference>
<evidence type="ECO:0000256" key="14">
    <source>
        <dbReference type="SAM" id="MobiDB-lite"/>
    </source>
</evidence>
<accession>A0A024GS11</accession>
<dbReference type="PROSITE" id="PS00107">
    <property type="entry name" value="PROTEIN_KINASE_ATP"/>
    <property type="match status" value="1"/>
</dbReference>
<feature type="binding site" evidence="9">
    <location>
        <position position="97"/>
    </location>
    <ligand>
        <name>ATP</name>
        <dbReference type="ChEBI" id="CHEBI:30616"/>
    </ligand>
</feature>
<evidence type="ECO:0000256" key="13">
    <source>
        <dbReference type="RuleBase" id="RU367134"/>
    </source>
</evidence>
<comment type="caution">
    <text evidence="16">The sequence shown here is derived from an EMBL/GenBank/DDBJ whole genome shotgun (WGS) entry which is preliminary data.</text>
</comment>
<evidence type="ECO:0000256" key="8">
    <source>
        <dbReference type="PIRSR" id="PIRSR630616-1"/>
    </source>
</evidence>
<dbReference type="InterPro" id="IPR030616">
    <property type="entry name" value="Aur-like"/>
</dbReference>
<evidence type="ECO:0000256" key="6">
    <source>
        <dbReference type="ARBA" id="ARBA00047899"/>
    </source>
</evidence>
<evidence type="ECO:0000256" key="9">
    <source>
        <dbReference type="PIRSR" id="PIRSR630616-2"/>
    </source>
</evidence>
<dbReference type="GO" id="GO:0005524">
    <property type="term" value="F:ATP binding"/>
    <property type="evidence" value="ECO:0007669"/>
    <property type="project" value="UniProtKB-UniRule"/>
</dbReference>
<keyword evidence="4 13" id="KW-0418">Kinase</keyword>
<keyword evidence="2 13" id="KW-0808">Transferase</keyword>
<feature type="active site" description="Proton acceptor" evidence="8">
    <location>
        <position position="212"/>
    </location>
</feature>
<evidence type="ECO:0000256" key="7">
    <source>
        <dbReference type="ARBA" id="ARBA00048679"/>
    </source>
</evidence>
<dbReference type="EC" id="2.7.11.1" evidence="13"/>
<reference evidence="16 17" key="1">
    <citation type="submission" date="2012-05" db="EMBL/GenBank/DDBJ databases">
        <title>Recombination and specialization in a pathogen metapopulation.</title>
        <authorList>
            <person name="Gardiner A."/>
            <person name="Kemen E."/>
            <person name="Schultz-Larsen T."/>
            <person name="MacLean D."/>
            <person name="Van Oosterhout C."/>
            <person name="Jones J.D.G."/>
        </authorList>
    </citation>
    <scope>NUCLEOTIDE SEQUENCE [LARGE SCALE GENOMIC DNA]</scope>
    <source>
        <strain evidence="16 17">Ac Nc2</strain>
    </source>
</reference>
<dbReference type="InterPro" id="IPR011009">
    <property type="entry name" value="Kinase-like_dom_sf"/>
</dbReference>
<protein>
    <recommendedName>
        <fullName evidence="13">Aurora kinase</fullName>
        <ecNumber evidence="13">2.7.11.1</ecNumber>
    </recommendedName>
</protein>
<evidence type="ECO:0000313" key="16">
    <source>
        <dbReference type="EMBL" id="CCI49346.1"/>
    </source>
</evidence>
<proteinExistence type="inferred from homology"/>
<evidence type="ECO:0000256" key="10">
    <source>
        <dbReference type="PIRSR" id="PIRSR630616-3"/>
    </source>
</evidence>